<evidence type="ECO:0000259" key="2">
    <source>
        <dbReference type="Pfam" id="PF20736"/>
    </source>
</evidence>
<dbReference type="InterPro" id="IPR049049">
    <property type="entry name" value="Beta-AFase-like_GH127_C"/>
</dbReference>
<dbReference type="PANTHER" id="PTHR43465">
    <property type="entry name" value="DUF1680 DOMAIN PROTEIN (AFU_ORTHOLOGUE AFUA_1G08910)"/>
    <property type="match status" value="1"/>
</dbReference>
<organism evidence="4 5">
    <name type="scientific">Spirosoma endophyticum</name>
    <dbReference type="NCBI Taxonomy" id="662367"/>
    <lineage>
        <taxon>Bacteria</taxon>
        <taxon>Pseudomonadati</taxon>
        <taxon>Bacteroidota</taxon>
        <taxon>Cytophagia</taxon>
        <taxon>Cytophagales</taxon>
        <taxon>Cytophagaceae</taxon>
        <taxon>Spirosoma</taxon>
    </lineage>
</organism>
<name>A0A1I2EK61_9BACT</name>
<reference evidence="4 5" key="1">
    <citation type="submission" date="2016-10" db="EMBL/GenBank/DDBJ databases">
        <authorList>
            <person name="de Groot N.N."/>
        </authorList>
    </citation>
    <scope>NUCLEOTIDE SEQUENCE [LARGE SCALE GENOMIC DNA]</scope>
    <source>
        <strain evidence="4 5">DSM 26130</strain>
    </source>
</reference>
<dbReference type="Proteomes" id="UP000198598">
    <property type="component" value="Unassembled WGS sequence"/>
</dbReference>
<dbReference type="OrthoDB" id="9757939at2"/>
<evidence type="ECO:0000259" key="1">
    <source>
        <dbReference type="Pfam" id="PF07944"/>
    </source>
</evidence>
<gene>
    <name evidence="4" type="ORF">SAMN05216167_12242</name>
</gene>
<dbReference type="EMBL" id="FOLQ01000022">
    <property type="protein sequence ID" value="SFE92801.1"/>
    <property type="molecule type" value="Genomic_DNA"/>
</dbReference>
<dbReference type="InterPro" id="IPR049174">
    <property type="entry name" value="Beta-AFase-like"/>
</dbReference>
<feature type="domain" description="Non-reducing end beta-L-arabinofuranosidase-like GH127 middle" evidence="2">
    <location>
        <begin position="439"/>
        <end position="550"/>
    </location>
</feature>
<evidence type="ECO:0000259" key="3">
    <source>
        <dbReference type="Pfam" id="PF20737"/>
    </source>
</evidence>
<dbReference type="InterPro" id="IPR049046">
    <property type="entry name" value="Beta-AFase-like_GH127_middle"/>
</dbReference>
<evidence type="ECO:0000313" key="5">
    <source>
        <dbReference type="Proteomes" id="UP000198598"/>
    </source>
</evidence>
<dbReference type="Pfam" id="PF20737">
    <property type="entry name" value="Glyco_hydro127C"/>
    <property type="match status" value="1"/>
</dbReference>
<proteinExistence type="predicted"/>
<evidence type="ECO:0000313" key="4">
    <source>
        <dbReference type="EMBL" id="SFE92801.1"/>
    </source>
</evidence>
<dbReference type="Pfam" id="PF07944">
    <property type="entry name" value="Beta-AFase-like_GH127_cat"/>
    <property type="match status" value="1"/>
</dbReference>
<protein>
    <recommendedName>
        <fullName evidence="6">DUF1680 family protein</fullName>
    </recommendedName>
</protein>
<feature type="domain" description="Non-reducing end beta-L-arabinofuranosidase-like GH127 catalytic" evidence="1">
    <location>
        <begin position="35"/>
        <end position="428"/>
    </location>
</feature>
<dbReference type="Pfam" id="PF20736">
    <property type="entry name" value="Glyco_hydro127M"/>
    <property type="match status" value="1"/>
</dbReference>
<dbReference type="STRING" id="662367.SAMN05216167_12242"/>
<feature type="domain" description="Non-reducing end beta-L-arabinofuranosidase-like GH127 C-terminal" evidence="3">
    <location>
        <begin position="552"/>
        <end position="651"/>
    </location>
</feature>
<dbReference type="AlphaFoldDB" id="A0A1I2EK61"/>
<dbReference type="InterPro" id="IPR008928">
    <property type="entry name" value="6-hairpin_glycosidase_sf"/>
</dbReference>
<evidence type="ECO:0008006" key="6">
    <source>
        <dbReference type="Google" id="ProtNLM"/>
    </source>
</evidence>
<sequence length="654" mass="73072">MKKVVFALLLTSSAYECMGQVSLKGYPIAAVPINHVELTDKFWLPKIKTVQKTTIPFGFDKSYKEGRMDNFLIAGGKMKGKTRGAMPFDDTDVYKLIEGASNSLISSPDKKLETYVDSIIAIIKVGQEPDGYLTTWHTIDPNNPPAKWVKPGPRWESESMSHELYNAGHLYEAAATHYVATNKRNFLDIALKNADLLVKTFGLEPGKRKAPPGHQIVETGLIKLYNITQKEDYLKLAKFFLDVRGDSTTHKLYGPYSQDHKPVTQQDEVVGHAVRGVYMYAGMTDVAALYNDKTYLNAIKALWENTVNKKMYITGGIGSRHEGESFGDNYELPNKTAYNETCASIGDVYWNQRLFMLTGESKYYDVIERTLYNGLISGISLSGDQFFYPNPLESDGEYKFNFGASTRQPWFDCSCCPTNLVRFVPSVPNLIYATQNDKLYINLFASNKAQVMLNKLAVNIEQQTEYPWNGAIRIGVNPAKQASFTVKVRIPGWTQNEVLPGNLYSFTNHTTTPITLTVNGKAVQPAITNGYADITRQWKKGDVIELKLPMSIRRVVANEAVKDDKGLVSLEYGPVVYCVEGIDNQNKVADITLPDTAQLRIEKKDNLLGGVNVITGTVPLTGQSGSKLTLVAIPYYTWSNRGVDPMKVWLPRSE</sequence>
<dbReference type="GO" id="GO:0005975">
    <property type="term" value="P:carbohydrate metabolic process"/>
    <property type="evidence" value="ECO:0007669"/>
    <property type="project" value="InterPro"/>
</dbReference>
<dbReference type="InterPro" id="IPR012878">
    <property type="entry name" value="Beta-AFase-like_GH127_cat"/>
</dbReference>
<dbReference type="SUPFAM" id="SSF48208">
    <property type="entry name" value="Six-hairpin glycosidases"/>
    <property type="match status" value="1"/>
</dbReference>
<keyword evidence="5" id="KW-1185">Reference proteome</keyword>
<dbReference type="RefSeq" id="WP_093833301.1">
    <property type="nucleotide sequence ID" value="NZ_FOLQ01000022.1"/>
</dbReference>
<accession>A0A1I2EK61</accession>
<dbReference type="PANTHER" id="PTHR43465:SF2">
    <property type="entry name" value="DUF1680 DOMAIN PROTEIN (AFU_ORTHOLOGUE AFUA_1G08910)"/>
    <property type="match status" value="1"/>
</dbReference>